<dbReference type="GO" id="GO:0005829">
    <property type="term" value="C:cytosol"/>
    <property type="evidence" value="ECO:0007669"/>
    <property type="project" value="TreeGrafter"/>
</dbReference>
<dbReference type="EMBL" id="JACOPF010000001">
    <property type="protein sequence ID" value="MBC5688444.1"/>
    <property type="molecule type" value="Genomic_DNA"/>
</dbReference>
<evidence type="ECO:0000313" key="10">
    <source>
        <dbReference type="Proteomes" id="UP000652477"/>
    </source>
</evidence>
<dbReference type="Pfam" id="PF14698">
    <property type="entry name" value="ASL_C2"/>
    <property type="match status" value="1"/>
</dbReference>
<organism evidence="9 10">
    <name type="scientific">Mediterraneibacter hominis</name>
    <dbReference type="NCBI Taxonomy" id="2763054"/>
    <lineage>
        <taxon>Bacteria</taxon>
        <taxon>Bacillati</taxon>
        <taxon>Bacillota</taxon>
        <taxon>Clostridia</taxon>
        <taxon>Lachnospirales</taxon>
        <taxon>Lachnospiraceae</taxon>
        <taxon>Mediterraneibacter</taxon>
    </lineage>
</organism>
<dbReference type="EC" id="4.3.2.1" evidence="2 6"/>
<dbReference type="RefSeq" id="WP_186875058.1">
    <property type="nucleotide sequence ID" value="NZ_JACOPF010000001.1"/>
</dbReference>
<name>A0A923LHM2_9FIRM</name>
<dbReference type="HAMAP" id="MF_00006">
    <property type="entry name" value="Arg_succ_lyase"/>
    <property type="match status" value="1"/>
</dbReference>
<dbReference type="GO" id="GO:0004056">
    <property type="term" value="F:argininosuccinate lyase activity"/>
    <property type="evidence" value="ECO:0007669"/>
    <property type="project" value="UniProtKB-UniRule"/>
</dbReference>
<evidence type="ECO:0000256" key="5">
    <source>
        <dbReference type="ARBA" id="ARBA00023239"/>
    </source>
</evidence>
<dbReference type="InterPro" id="IPR024083">
    <property type="entry name" value="Fumarase/histidase_N"/>
</dbReference>
<feature type="domain" description="Argininosuccinate lyase C-terminal" evidence="8">
    <location>
        <begin position="364"/>
        <end position="432"/>
    </location>
</feature>
<keyword evidence="4 6" id="KW-0028">Amino-acid biosynthesis</keyword>
<dbReference type="PRINTS" id="PR00149">
    <property type="entry name" value="FUMRATELYASE"/>
</dbReference>
<keyword evidence="3 6" id="KW-0055">Arginine biosynthesis</keyword>
<comment type="similarity">
    <text evidence="6">Belongs to the lyase 1 family. Argininosuccinate lyase subfamily.</text>
</comment>
<sequence length="458" mass="51734">MAQLWGGRFTKETDQLVYNFNASISFDKRLCEQDIRGSLAHVNMLGKQGILTEEEKNQITDGLEGILKDVREGRLAITDEYEDIHSFVEAVLTERIGAAGKKLHTGRSRNDQVALDMKLYIRDEVTELDGLLKEMLEVLLKLMEENTETFMPGFTHLQKAQPITLAHHLGAYFEMFKRDRMRMKDIYARMNMCPLGSGALAGTTYPLDREYTAELMDFAGPTRNSMDSVSDRDYLIELLSAMSTIMMHLSRFSEEVIIWNSNEYKFVEIDDAYSTGSSIMPQKKNPDIAELVRGKTGRVYGALMALLTTMKGLPLAYNKDMQEDKELTFDAIDTTKGCLLLFTGMLATMKFNERQMEDSARRGFTNATDAADYLVNHGVPFRDAHGIVGRLVLHCIEKHIALDDLSLAEFKAVSPAFEEDIYEAISMKTCVEQRNTVGAPGRQAMEKVIEEARAYLAK</sequence>
<dbReference type="InterPro" id="IPR022761">
    <property type="entry name" value="Fumarate_lyase_N"/>
</dbReference>
<dbReference type="PROSITE" id="PS00163">
    <property type="entry name" value="FUMARATE_LYASES"/>
    <property type="match status" value="1"/>
</dbReference>
<proteinExistence type="inferred from homology"/>
<dbReference type="Gene3D" id="1.10.40.30">
    <property type="entry name" value="Fumarase/aspartase (C-terminal domain)"/>
    <property type="match status" value="1"/>
</dbReference>
<dbReference type="PRINTS" id="PR00145">
    <property type="entry name" value="ARGSUCLYASE"/>
</dbReference>
<comment type="subcellular location">
    <subcellularLocation>
        <location evidence="6">Cytoplasm</location>
    </subcellularLocation>
</comment>
<dbReference type="InterPro" id="IPR009049">
    <property type="entry name" value="Argininosuccinate_lyase"/>
</dbReference>
<feature type="domain" description="Fumarate lyase N-terminal" evidence="7">
    <location>
        <begin position="7"/>
        <end position="301"/>
    </location>
</feature>
<dbReference type="Gene3D" id="1.20.200.10">
    <property type="entry name" value="Fumarase/aspartase (Central domain)"/>
    <property type="match status" value="1"/>
</dbReference>
<accession>A0A923LHM2</accession>
<dbReference type="FunFam" id="1.10.40.30:FF:000001">
    <property type="entry name" value="Argininosuccinate lyase"/>
    <property type="match status" value="1"/>
</dbReference>
<comment type="catalytic activity">
    <reaction evidence="6">
        <text>2-(N(omega)-L-arginino)succinate = fumarate + L-arginine</text>
        <dbReference type="Rhea" id="RHEA:24020"/>
        <dbReference type="ChEBI" id="CHEBI:29806"/>
        <dbReference type="ChEBI" id="CHEBI:32682"/>
        <dbReference type="ChEBI" id="CHEBI:57472"/>
        <dbReference type="EC" id="4.3.2.1"/>
    </reaction>
</comment>
<dbReference type="AlphaFoldDB" id="A0A923LHM2"/>
<evidence type="ECO:0000256" key="6">
    <source>
        <dbReference type="HAMAP-Rule" id="MF_00006"/>
    </source>
</evidence>
<dbReference type="PANTHER" id="PTHR43814">
    <property type="entry name" value="ARGININOSUCCINATE LYASE"/>
    <property type="match status" value="1"/>
</dbReference>
<dbReference type="InterPro" id="IPR008948">
    <property type="entry name" value="L-Aspartase-like"/>
</dbReference>
<dbReference type="PANTHER" id="PTHR43814:SF1">
    <property type="entry name" value="ARGININOSUCCINATE LYASE"/>
    <property type="match status" value="1"/>
</dbReference>
<dbReference type="Proteomes" id="UP000652477">
    <property type="component" value="Unassembled WGS sequence"/>
</dbReference>
<dbReference type="GO" id="GO:0042450">
    <property type="term" value="P:L-arginine biosynthetic process via ornithine"/>
    <property type="evidence" value="ECO:0007669"/>
    <property type="project" value="UniProtKB-UniRule"/>
</dbReference>
<keyword evidence="10" id="KW-1185">Reference proteome</keyword>
<dbReference type="NCBIfam" id="TIGR00838">
    <property type="entry name" value="argH"/>
    <property type="match status" value="1"/>
</dbReference>
<dbReference type="FunFam" id="1.10.275.10:FF:000002">
    <property type="entry name" value="Argininosuccinate lyase"/>
    <property type="match status" value="1"/>
</dbReference>
<dbReference type="SUPFAM" id="SSF48557">
    <property type="entry name" value="L-aspartase-like"/>
    <property type="match status" value="1"/>
</dbReference>
<dbReference type="Gene3D" id="1.10.275.10">
    <property type="entry name" value="Fumarase/aspartase (N-terminal domain)"/>
    <property type="match status" value="1"/>
</dbReference>
<dbReference type="Pfam" id="PF00206">
    <property type="entry name" value="Lyase_1"/>
    <property type="match status" value="1"/>
</dbReference>
<keyword evidence="5 6" id="KW-0456">Lyase</keyword>
<evidence type="ECO:0000256" key="4">
    <source>
        <dbReference type="ARBA" id="ARBA00022605"/>
    </source>
</evidence>
<dbReference type="InterPro" id="IPR000362">
    <property type="entry name" value="Fumarate_lyase_fam"/>
</dbReference>
<dbReference type="CDD" id="cd01359">
    <property type="entry name" value="Argininosuccinate_lyase"/>
    <property type="match status" value="1"/>
</dbReference>
<comment type="pathway">
    <text evidence="1 6">Amino-acid biosynthesis; L-arginine biosynthesis; L-arginine from L-ornithine and carbamoyl phosphate: step 3/3.</text>
</comment>
<protein>
    <recommendedName>
        <fullName evidence="2 6">Argininosuccinate lyase</fullName>
        <shortName evidence="6">ASAL</shortName>
        <ecNumber evidence="2 6">4.3.2.1</ecNumber>
    </recommendedName>
    <alternativeName>
        <fullName evidence="6">Arginosuccinase</fullName>
    </alternativeName>
</protein>
<gene>
    <name evidence="6 9" type="primary">argH</name>
    <name evidence="9" type="ORF">H8S37_05810</name>
</gene>
<evidence type="ECO:0000256" key="1">
    <source>
        <dbReference type="ARBA" id="ARBA00004941"/>
    </source>
</evidence>
<keyword evidence="6" id="KW-0963">Cytoplasm</keyword>
<evidence type="ECO:0000256" key="2">
    <source>
        <dbReference type="ARBA" id="ARBA00012338"/>
    </source>
</evidence>
<evidence type="ECO:0000259" key="8">
    <source>
        <dbReference type="Pfam" id="PF14698"/>
    </source>
</evidence>
<evidence type="ECO:0000313" key="9">
    <source>
        <dbReference type="EMBL" id="MBC5688444.1"/>
    </source>
</evidence>
<comment type="caution">
    <text evidence="9">The sequence shown here is derived from an EMBL/GenBank/DDBJ whole genome shotgun (WGS) entry which is preliminary data.</text>
</comment>
<evidence type="ECO:0000259" key="7">
    <source>
        <dbReference type="Pfam" id="PF00206"/>
    </source>
</evidence>
<evidence type="ECO:0000256" key="3">
    <source>
        <dbReference type="ARBA" id="ARBA00022571"/>
    </source>
</evidence>
<dbReference type="InterPro" id="IPR020557">
    <property type="entry name" value="Fumarate_lyase_CS"/>
</dbReference>
<dbReference type="InterPro" id="IPR029419">
    <property type="entry name" value="Arg_succ_lyase_C"/>
</dbReference>
<reference evidence="9" key="1">
    <citation type="submission" date="2020-08" db="EMBL/GenBank/DDBJ databases">
        <title>Genome public.</title>
        <authorList>
            <person name="Liu C."/>
            <person name="Sun Q."/>
        </authorList>
    </citation>
    <scope>NUCLEOTIDE SEQUENCE</scope>
    <source>
        <strain evidence="9">NSJ-55</strain>
    </source>
</reference>
<dbReference type="FunFam" id="1.20.200.10:FF:000015">
    <property type="entry name" value="argininosuccinate lyase isoform X2"/>
    <property type="match status" value="1"/>
</dbReference>